<evidence type="ECO:0000313" key="1">
    <source>
        <dbReference type="EMBL" id="EPR13900.1"/>
    </source>
</evidence>
<gene>
    <name evidence="1" type="ORF">L323_02185</name>
</gene>
<dbReference type="EMBL" id="ATAY01000013">
    <property type="protein sequence ID" value="EPR13900.1"/>
    <property type="molecule type" value="Genomic_DNA"/>
</dbReference>
<comment type="caution">
    <text evidence="1">The sequence shown here is derived from an EMBL/GenBank/DDBJ whole genome shotgun (WGS) entry which is preliminary data.</text>
</comment>
<dbReference type="Gene3D" id="1.10.340.20">
    <property type="entry name" value="Apc36109-like domain"/>
    <property type="match status" value="1"/>
</dbReference>
<organism evidence="1 2">
    <name type="scientific">Ruminiclostridium papyrosolvens C7</name>
    <dbReference type="NCBI Taxonomy" id="1330534"/>
    <lineage>
        <taxon>Bacteria</taxon>
        <taxon>Bacillati</taxon>
        <taxon>Bacillota</taxon>
        <taxon>Clostridia</taxon>
        <taxon>Eubacteriales</taxon>
        <taxon>Oscillospiraceae</taxon>
        <taxon>Ruminiclostridium</taxon>
    </lineage>
</organism>
<name>U4R5G7_9FIRM</name>
<dbReference type="InterPro" id="IPR023162">
    <property type="entry name" value="Apc36109-like_dom_sf"/>
</dbReference>
<dbReference type="AlphaFoldDB" id="U4R5G7"/>
<proteinExistence type="predicted"/>
<dbReference type="Proteomes" id="UP000016860">
    <property type="component" value="Unassembled WGS sequence"/>
</dbReference>
<evidence type="ECO:0000313" key="2">
    <source>
        <dbReference type="Proteomes" id="UP000016860"/>
    </source>
</evidence>
<dbReference type="STRING" id="1330534.L323_02185"/>
<dbReference type="PATRIC" id="fig|1330534.3.peg.439"/>
<sequence length="53" mass="6067">MEIKLIADALCESKDIEFLANKIKDIFIKRFGDDVFAKNIGECMQIAKKLGYK</sequence>
<protein>
    <submittedName>
        <fullName evidence="1">Uncharacterized protein</fullName>
    </submittedName>
</protein>
<accession>U4R5G7</accession>
<reference evidence="1 2" key="1">
    <citation type="journal article" date="2013" name="Genome Announc.">
        <title>Draft Genome Sequence of the Cellulolytic Bacterium Clostridium papyrosolvens C7 (ATCC 700395).</title>
        <authorList>
            <person name="Zepeda V."/>
            <person name="Dassa B."/>
            <person name="Borovok I."/>
            <person name="Lamed R."/>
            <person name="Bayer E.A."/>
            <person name="Cate J.H."/>
        </authorList>
    </citation>
    <scope>NUCLEOTIDE SEQUENCE [LARGE SCALE GENOMIC DNA]</scope>
    <source>
        <strain evidence="1 2">C7</strain>
    </source>
</reference>
<dbReference type="RefSeq" id="WP_020814077.1">
    <property type="nucleotide sequence ID" value="NZ_ATAY01000013.1"/>
</dbReference>